<dbReference type="KEGG" id="hfv:R50_2203"/>
<reference evidence="1 2" key="1">
    <citation type="submission" date="2020-02" db="EMBL/GenBank/DDBJ databases">
        <authorList>
            <person name="Hogendoorn C."/>
        </authorList>
    </citation>
    <scope>NUCLEOTIDE SEQUENCE [LARGE SCALE GENOMIC DNA]</scope>
    <source>
        <strain evidence="1">R501</strain>
    </source>
</reference>
<sequence length="110" mass="11928">MSTADERVMAKLFAAERLPEPDGRKLARFLAWLEGEEAAHPVAAWLAEAGADLDWVENVCDFLSAYYGLPRRPLFPGEGEGWEEAAAALEARLKAAGLWPSGSGEEGRPS</sequence>
<proteinExistence type="predicted"/>
<evidence type="ECO:0000313" key="1">
    <source>
        <dbReference type="EMBL" id="CAB1129700.1"/>
    </source>
</evidence>
<evidence type="ECO:0000313" key="2">
    <source>
        <dbReference type="Proteomes" id="UP000503399"/>
    </source>
</evidence>
<accession>A0A6F8ZJD6</accession>
<gene>
    <name evidence="1" type="ORF">R50_2203</name>
</gene>
<protein>
    <submittedName>
        <fullName evidence="1">Uncharacterized protein</fullName>
    </submittedName>
</protein>
<dbReference type="EMBL" id="LR778114">
    <property type="protein sequence ID" value="CAB1129700.1"/>
    <property type="molecule type" value="Genomic_DNA"/>
</dbReference>
<dbReference type="Proteomes" id="UP000503399">
    <property type="component" value="Chromosome"/>
</dbReference>
<organism evidence="1 2">
    <name type="scientific">Candidatus Hydrogenisulfobacillus filiaventi</name>
    <dbReference type="NCBI Taxonomy" id="2707344"/>
    <lineage>
        <taxon>Bacteria</taxon>
        <taxon>Bacillati</taxon>
        <taxon>Bacillota</taxon>
        <taxon>Clostridia</taxon>
        <taxon>Eubacteriales</taxon>
        <taxon>Clostridiales Family XVII. Incertae Sedis</taxon>
        <taxon>Candidatus Hydrogenisulfobacillus</taxon>
    </lineage>
</organism>
<keyword evidence="2" id="KW-1185">Reference proteome</keyword>
<name>A0A6F8ZJD6_9FIRM</name>
<dbReference type="AlphaFoldDB" id="A0A6F8ZJD6"/>